<reference evidence="1 2" key="1">
    <citation type="journal article" date="2015" name="Proc. Natl. Acad. Sci. U.S.A.">
        <title>The resurrection genome of Boea hygrometrica: A blueprint for survival of dehydration.</title>
        <authorList>
            <person name="Xiao L."/>
            <person name="Yang G."/>
            <person name="Zhang L."/>
            <person name="Yang X."/>
            <person name="Zhao S."/>
            <person name="Ji Z."/>
            <person name="Zhou Q."/>
            <person name="Hu M."/>
            <person name="Wang Y."/>
            <person name="Chen M."/>
            <person name="Xu Y."/>
            <person name="Jin H."/>
            <person name="Xiao X."/>
            <person name="Hu G."/>
            <person name="Bao F."/>
            <person name="Hu Y."/>
            <person name="Wan P."/>
            <person name="Li L."/>
            <person name="Deng X."/>
            <person name="Kuang T."/>
            <person name="Xiang C."/>
            <person name="Zhu J.K."/>
            <person name="Oliver M.J."/>
            <person name="He Y."/>
        </authorList>
    </citation>
    <scope>NUCLEOTIDE SEQUENCE [LARGE SCALE GENOMIC DNA]</scope>
    <source>
        <strain evidence="2">cv. XS01</strain>
    </source>
</reference>
<gene>
    <name evidence="1" type="ORF">F511_47131</name>
</gene>
<protein>
    <submittedName>
        <fullName evidence="1">Uncharacterized protein</fullName>
    </submittedName>
</protein>
<dbReference type="Proteomes" id="UP000250235">
    <property type="component" value="Unassembled WGS sequence"/>
</dbReference>
<dbReference type="EMBL" id="KV184504">
    <property type="protein sequence ID" value="KZT75846.1"/>
    <property type="molecule type" value="Genomic_DNA"/>
</dbReference>
<keyword evidence="2" id="KW-1185">Reference proteome</keyword>
<dbReference type="AlphaFoldDB" id="A0A2Z6ZRV2"/>
<accession>A0A2Z6ZRV2</accession>
<evidence type="ECO:0000313" key="1">
    <source>
        <dbReference type="EMBL" id="KZT75846.1"/>
    </source>
</evidence>
<evidence type="ECO:0000313" key="2">
    <source>
        <dbReference type="Proteomes" id="UP000250235"/>
    </source>
</evidence>
<proteinExistence type="predicted"/>
<name>A0A2Z6ZRV2_9LAMI</name>
<sequence length="139" mass="14987">MPLDDGRPSCSNCAQPAAHIKNAWPPIAATIARMRGVAAAAMRDLRATARAGQALNDRAAAREAARTSRPVIAQSPGHLAPVARPAHDVRSSITRPARDGVVHAVARARRGGRCRTWRRPGDLLLEFRFPIDSKSEIQC</sequence>
<organism evidence="1 2">
    <name type="scientific">Dorcoceras hygrometricum</name>
    <dbReference type="NCBI Taxonomy" id="472368"/>
    <lineage>
        <taxon>Eukaryota</taxon>
        <taxon>Viridiplantae</taxon>
        <taxon>Streptophyta</taxon>
        <taxon>Embryophyta</taxon>
        <taxon>Tracheophyta</taxon>
        <taxon>Spermatophyta</taxon>
        <taxon>Magnoliopsida</taxon>
        <taxon>eudicotyledons</taxon>
        <taxon>Gunneridae</taxon>
        <taxon>Pentapetalae</taxon>
        <taxon>asterids</taxon>
        <taxon>lamiids</taxon>
        <taxon>Lamiales</taxon>
        <taxon>Gesneriaceae</taxon>
        <taxon>Didymocarpoideae</taxon>
        <taxon>Trichosporeae</taxon>
        <taxon>Loxocarpinae</taxon>
        <taxon>Dorcoceras</taxon>
    </lineage>
</organism>